<feature type="compositionally biased region" description="Acidic residues" evidence="1">
    <location>
        <begin position="395"/>
        <end position="412"/>
    </location>
</feature>
<gene>
    <name evidence="2" type="ORF">niasHT_005474</name>
</gene>
<feature type="compositionally biased region" description="Acidic residues" evidence="1">
    <location>
        <begin position="446"/>
        <end position="463"/>
    </location>
</feature>
<dbReference type="Proteomes" id="UP001620626">
    <property type="component" value="Unassembled WGS sequence"/>
</dbReference>
<accession>A0ABD2M6Q5</accession>
<evidence type="ECO:0000313" key="2">
    <source>
        <dbReference type="EMBL" id="KAL3122757.1"/>
    </source>
</evidence>
<evidence type="ECO:0000256" key="1">
    <source>
        <dbReference type="SAM" id="MobiDB-lite"/>
    </source>
</evidence>
<keyword evidence="3" id="KW-1185">Reference proteome</keyword>
<feature type="compositionally biased region" description="Acidic residues" evidence="1">
    <location>
        <begin position="421"/>
        <end position="437"/>
    </location>
</feature>
<dbReference type="AlphaFoldDB" id="A0ABD2M6Q5"/>
<feature type="compositionally biased region" description="Polar residues" evidence="1">
    <location>
        <begin position="506"/>
        <end position="524"/>
    </location>
</feature>
<feature type="compositionally biased region" description="Acidic residues" evidence="1">
    <location>
        <begin position="472"/>
        <end position="488"/>
    </location>
</feature>
<feature type="region of interest" description="Disordered" evidence="1">
    <location>
        <begin position="338"/>
        <end position="524"/>
    </location>
</feature>
<comment type="caution">
    <text evidence="2">The sequence shown here is derived from an EMBL/GenBank/DDBJ whole genome shotgun (WGS) entry which is preliminary data.</text>
</comment>
<feature type="compositionally biased region" description="Acidic residues" evidence="1">
    <location>
        <begin position="370"/>
        <end position="386"/>
    </location>
</feature>
<feature type="compositionally biased region" description="Acidic residues" evidence="1">
    <location>
        <begin position="346"/>
        <end position="361"/>
    </location>
</feature>
<evidence type="ECO:0000313" key="3">
    <source>
        <dbReference type="Proteomes" id="UP001620626"/>
    </source>
</evidence>
<name>A0ABD2M6Q5_9BILA</name>
<dbReference type="EMBL" id="JBICBT010000128">
    <property type="protein sequence ID" value="KAL3122757.1"/>
    <property type="molecule type" value="Genomic_DNA"/>
</dbReference>
<organism evidence="2 3">
    <name type="scientific">Heterodera trifolii</name>
    <dbReference type="NCBI Taxonomy" id="157864"/>
    <lineage>
        <taxon>Eukaryota</taxon>
        <taxon>Metazoa</taxon>
        <taxon>Ecdysozoa</taxon>
        <taxon>Nematoda</taxon>
        <taxon>Chromadorea</taxon>
        <taxon>Rhabditida</taxon>
        <taxon>Tylenchina</taxon>
        <taxon>Tylenchomorpha</taxon>
        <taxon>Tylenchoidea</taxon>
        <taxon>Heteroderidae</taxon>
        <taxon>Heteroderinae</taxon>
        <taxon>Heterodera</taxon>
    </lineage>
</organism>
<sequence>MQDYFLLPLLPLYHDNGLRKMHEKLRNPILDTLTQLQNAIGKEKEARYQKINAIQPSGRMENVEISKKCTNLVVMANKTGRKSRKNNSKKENEPNEFELNFLENFGVGAQKNAQKSAYIREWHDKYLADMEKVLGQKRTQPRNLLTEQKYKSLMEKVKLAESIRKMNGQVPKHLKSILKKYRIALVNGPSGEMVGNYLVENGSGRIIVSVTHLFNVLHKYHLLTDHRRSISMFNAVKKEYANITVESIITFLSGCQECKTGNKNERRMATLVKSYSHKTRRIDYSQFYRFGPDVIECRHCAYRRWTNSTGKPTNALRSHLKKYHMNVLKQYRIAILERDSGHSKTEDEESDENGGRDDDEDNQRIMPMPTEDEESDQNGERDDDEDNQRIMPMPSEDEESDQNGERDDDDDDNQRIMPMPSEDEESDQNGERDDDEDNQRIMPMPSEDEESDQNGERDDDDDDNQRIMPMPSEDEESDQNGERDDDEDNQRIMPMPTEEGTEHKTTAQTRNAQFRTAKSLNITS</sequence>
<proteinExistence type="predicted"/>
<protein>
    <submittedName>
        <fullName evidence="2">Uncharacterized protein</fullName>
    </submittedName>
</protein>
<reference evidence="2 3" key="1">
    <citation type="submission" date="2024-10" db="EMBL/GenBank/DDBJ databases">
        <authorList>
            <person name="Kim D."/>
        </authorList>
    </citation>
    <scope>NUCLEOTIDE SEQUENCE [LARGE SCALE GENOMIC DNA]</scope>
    <source>
        <strain evidence="2">BH-2024</strain>
    </source>
</reference>